<dbReference type="SUPFAM" id="SSF55785">
    <property type="entry name" value="PYP-like sensor domain (PAS domain)"/>
    <property type="match status" value="1"/>
</dbReference>
<dbReference type="CDD" id="cd00130">
    <property type="entry name" value="PAS"/>
    <property type="match status" value="1"/>
</dbReference>
<name>A0ABM9W8A1_9FIRM</name>
<keyword evidence="5" id="KW-1185">Reference proteome</keyword>
<dbReference type="PROSITE" id="PS50045">
    <property type="entry name" value="SIGMA54_INTERACT_4"/>
    <property type="match status" value="1"/>
</dbReference>
<dbReference type="RefSeq" id="WP_075757036.1">
    <property type="nucleotide sequence ID" value="NZ_CP146991.1"/>
</dbReference>
<dbReference type="Proteomes" id="UP000245702">
    <property type="component" value="Unassembled WGS sequence"/>
</dbReference>
<dbReference type="InterPro" id="IPR027417">
    <property type="entry name" value="P-loop_NTPase"/>
</dbReference>
<evidence type="ECO:0000313" key="4">
    <source>
        <dbReference type="EMBL" id="CVK21402.1"/>
    </source>
</evidence>
<dbReference type="Pfam" id="PF00158">
    <property type="entry name" value="Sigma54_activat"/>
    <property type="match status" value="1"/>
</dbReference>
<dbReference type="CDD" id="cd00009">
    <property type="entry name" value="AAA"/>
    <property type="match status" value="1"/>
</dbReference>
<comment type="caution">
    <text evidence="4">The sequence shown here is derived from an EMBL/GenBank/DDBJ whole genome shotgun (WGS) entry which is preliminary data.</text>
</comment>
<proteinExistence type="predicted"/>
<dbReference type="SMART" id="SM00382">
    <property type="entry name" value="AAA"/>
    <property type="match status" value="1"/>
</dbReference>
<dbReference type="InterPro" id="IPR035965">
    <property type="entry name" value="PAS-like_dom_sf"/>
</dbReference>
<dbReference type="SUPFAM" id="SSF52540">
    <property type="entry name" value="P-loop containing nucleoside triphosphate hydrolases"/>
    <property type="match status" value="1"/>
</dbReference>
<evidence type="ECO:0000259" key="3">
    <source>
        <dbReference type="PROSITE" id="PS50045"/>
    </source>
</evidence>
<dbReference type="InterPro" id="IPR002078">
    <property type="entry name" value="Sigma_54_int"/>
</dbReference>
<feature type="domain" description="Sigma-54 factor interaction" evidence="3">
    <location>
        <begin position="137"/>
        <end position="369"/>
    </location>
</feature>
<reference evidence="4 5" key="1">
    <citation type="submission" date="2016-01" db="EMBL/GenBank/DDBJ databases">
        <authorList>
            <person name="Brown R."/>
        </authorList>
    </citation>
    <scope>NUCLEOTIDE SEQUENCE [LARGE SCALE GENOMIC DNA]</scope>
    <source>
        <strain evidence="4">Sporomusa sphaeroides DSM 2875</strain>
    </source>
</reference>
<dbReference type="InterPro" id="IPR003593">
    <property type="entry name" value="AAA+_ATPase"/>
</dbReference>
<gene>
    <name evidence="4" type="primary">rocR_10</name>
    <name evidence="4" type="ORF">SSPH_04089</name>
</gene>
<protein>
    <submittedName>
        <fullName evidence="4">Arginine utilization regulatory protein RocR</fullName>
    </submittedName>
</protein>
<sequence length="473" mass="53158">MQIDKTELYTIILDNLPEGVNVVNAEGYLVYANKTSAKYACASSPAEMIGKHITQYYSRAALLEVISTQKSMRDVKITHANGRTFITNAFPVYFHETFFGGVATFRDITEIEELSNRLESLEIELILSQVSDIFDVFIGKSYSLRGVIDKAQRSIAAIGGPRHSIILGETGTGKTMLAKAMYYFAKKIKVIKPDAPFIEVNCAQFINSDIAAMEVFGTEKGAYTGSIDKPGLVELADKGVLFLDEAHTLVQHQTMLLKLIESGMSRRVGGRTERELDLIIIAASSKDLKKEFLPELYQRLAQYQIDIPPLRDRSNEERESLLNLFVSQYMLRAKERNSIELQVSFTGQAKEIILGAKYERNIRQFRDVVFASIDAAAPLVGSLPEDDKEVIRVLVQAIHIPMTMVESNLWQQQSTKVDRDIDDIIDAKIISLHKTGLGPRKIAAELQKQGYHIEYYRVAYKLTKLKKESVSSN</sequence>
<keyword evidence="2" id="KW-0067">ATP-binding</keyword>
<keyword evidence="1" id="KW-0547">Nucleotide-binding</keyword>
<organism evidence="4 5">
    <name type="scientific">Sporomusa sphaeroides DSM 2875</name>
    <dbReference type="NCBI Taxonomy" id="1337886"/>
    <lineage>
        <taxon>Bacteria</taxon>
        <taxon>Bacillati</taxon>
        <taxon>Bacillota</taxon>
        <taxon>Negativicutes</taxon>
        <taxon>Selenomonadales</taxon>
        <taxon>Sporomusaceae</taxon>
        <taxon>Sporomusa</taxon>
    </lineage>
</organism>
<dbReference type="Gene3D" id="3.40.50.300">
    <property type="entry name" value="P-loop containing nucleotide triphosphate hydrolases"/>
    <property type="match status" value="1"/>
</dbReference>
<dbReference type="InterPro" id="IPR000014">
    <property type="entry name" value="PAS"/>
</dbReference>
<evidence type="ECO:0000256" key="1">
    <source>
        <dbReference type="ARBA" id="ARBA00022741"/>
    </source>
</evidence>
<evidence type="ECO:0000313" key="5">
    <source>
        <dbReference type="Proteomes" id="UP000245702"/>
    </source>
</evidence>
<dbReference type="Gene3D" id="3.30.450.20">
    <property type="entry name" value="PAS domain"/>
    <property type="match status" value="1"/>
</dbReference>
<accession>A0ABM9W8A1</accession>
<dbReference type="SMART" id="SM00091">
    <property type="entry name" value="PAS"/>
    <property type="match status" value="1"/>
</dbReference>
<dbReference type="EMBL" id="FCOW01000034">
    <property type="protein sequence ID" value="CVK21402.1"/>
    <property type="molecule type" value="Genomic_DNA"/>
</dbReference>
<dbReference type="PANTHER" id="PTHR32071">
    <property type="entry name" value="TRANSCRIPTIONAL REGULATORY PROTEIN"/>
    <property type="match status" value="1"/>
</dbReference>
<evidence type="ECO:0000256" key="2">
    <source>
        <dbReference type="ARBA" id="ARBA00022840"/>
    </source>
</evidence>
<dbReference type="Pfam" id="PF13426">
    <property type="entry name" value="PAS_9"/>
    <property type="match status" value="1"/>
</dbReference>